<feature type="region of interest" description="Disordered" evidence="1">
    <location>
        <begin position="145"/>
        <end position="169"/>
    </location>
</feature>
<dbReference type="EMBL" id="JXAL01000016">
    <property type="protein sequence ID" value="KIL35915.1"/>
    <property type="molecule type" value="Genomic_DNA"/>
</dbReference>
<keyword evidence="2" id="KW-1133">Transmembrane helix</keyword>
<feature type="transmembrane region" description="Helical" evidence="2">
    <location>
        <begin position="44"/>
        <end position="69"/>
    </location>
</feature>
<keyword evidence="2" id="KW-0812">Transmembrane</keyword>
<comment type="caution">
    <text evidence="3">The sequence shown here is derived from an EMBL/GenBank/DDBJ whole genome shotgun (WGS) entry which is preliminary data.</text>
</comment>
<dbReference type="RefSeq" id="WP_041062722.1">
    <property type="nucleotide sequence ID" value="NZ_JXAL01000016.1"/>
</dbReference>
<evidence type="ECO:0000256" key="2">
    <source>
        <dbReference type="SAM" id="Phobius"/>
    </source>
</evidence>
<evidence type="ECO:0000256" key="1">
    <source>
        <dbReference type="SAM" id="MobiDB-lite"/>
    </source>
</evidence>
<keyword evidence="4" id="KW-1185">Reference proteome</keyword>
<feature type="transmembrane region" description="Helical" evidence="2">
    <location>
        <begin position="112"/>
        <end position="133"/>
    </location>
</feature>
<feature type="compositionally biased region" description="Polar residues" evidence="1">
    <location>
        <begin position="150"/>
        <end position="169"/>
    </location>
</feature>
<sequence length="169" mass="18557">MSKGRGLVRQWMVLAGLGIGVWAVAILFFVLFGDYVLLEVGDPYFGASLFLLEMLAFLLLIGMALVVRLKLFHERGSATRFAFVATAVGLLLNTAVVWHRQAVFPAFSEGQHHAFTVWMTLAFALALVVPAVMDRLVRESLRQVDKSDVQSESSMNPADSPALQSDATE</sequence>
<name>A0ABR5A4J2_9BACL</name>
<gene>
    <name evidence="3" type="ORF">SD71_11070</name>
</gene>
<protein>
    <submittedName>
        <fullName evidence="3">Uncharacterized protein</fullName>
    </submittedName>
</protein>
<keyword evidence="2" id="KW-0472">Membrane</keyword>
<evidence type="ECO:0000313" key="3">
    <source>
        <dbReference type="EMBL" id="KIL35915.1"/>
    </source>
</evidence>
<reference evidence="3 4" key="1">
    <citation type="submission" date="2014-12" db="EMBL/GenBank/DDBJ databases">
        <title>Draft genome sequence of Cohnella kolymensis strain B-2846.</title>
        <authorList>
            <person name="Karlyshev A.V."/>
            <person name="Kudryashova E.B."/>
        </authorList>
    </citation>
    <scope>NUCLEOTIDE SEQUENCE [LARGE SCALE GENOMIC DNA]</scope>
    <source>
        <strain evidence="3 4">VKM B-2846</strain>
    </source>
</reference>
<organism evidence="3 4">
    <name type="scientific">Cohnella kolymensis</name>
    <dbReference type="NCBI Taxonomy" id="1590652"/>
    <lineage>
        <taxon>Bacteria</taxon>
        <taxon>Bacillati</taxon>
        <taxon>Bacillota</taxon>
        <taxon>Bacilli</taxon>
        <taxon>Bacillales</taxon>
        <taxon>Paenibacillaceae</taxon>
        <taxon>Cohnella</taxon>
    </lineage>
</organism>
<dbReference type="Proteomes" id="UP000054526">
    <property type="component" value="Unassembled WGS sequence"/>
</dbReference>
<feature type="transmembrane region" description="Helical" evidence="2">
    <location>
        <begin position="81"/>
        <end position="100"/>
    </location>
</feature>
<feature type="transmembrane region" description="Helical" evidence="2">
    <location>
        <begin position="12"/>
        <end position="32"/>
    </location>
</feature>
<accession>A0ABR5A4J2</accession>
<proteinExistence type="predicted"/>
<evidence type="ECO:0000313" key="4">
    <source>
        <dbReference type="Proteomes" id="UP000054526"/>
    </source>
</evidence>